<name>A0A4Q9MA46_9APHY</name>
<evidence type="ECO:0000313" key="2">
    <source>
        <dbReference type="EMBL" id="TBU22581.1"/>
    </source>
</evidence>
<reference evidence="2" key="1">
    <citation type="submission" date="2019-01" db="EMBL/GenBank/DDBJ databases">
        <title>Draft genome sequences of three monokaryotic isolates of the white-rot basidiomycete fungus Dichomitus squalens.</title>
        <authorList>
            <consortium name="DOE Joint Genome Institute"/>
            <person name="Lopez S.C."/>
            <person name="Andreopoulos B."/>
            <person name="Pangilinan J."/>
            <person name="Lipzen A."/>
            <person name="Riley R."/>
            <person name="Ahrendt S."/>
            <person name="Ng V."/>
            <person name="Barry K."/>
            <person name="Daum C."/>
            <person name="Grigoriev I.V."/>
            <person name="Hilden K.S."/>
            <person name="Makela M.R."/>
            <person name="de Vries R.P."/>
        </authorList>
    </citation>
    <scope>NUCLEOTIDE SEQUENCE [LARGE SCALE GENOMIC DNA]</scope>
    <source>
        <strain evidence="2">OM18370.1</strain>
    </source>
</reference>
<dbReference type="OrthoDB" id="3270670at2759"/>
<feature type="region of interest" description="Disordered" evidence="1">
    <location>
        <begin position="317"/>
        <end position="366"/>
    </location>
</feature>
<feature type="compositionally biased region" description="Polar residues" evidence="1">
    <location>
        <begin position="336"/>
        <end position="363"/>
    </location>
</feature>
<accession>A0A4Q9MA46</accession>
<feature type="region of interest" description="Disordered" evidence="1">
    <location>
        <begin position="127"/>
        <end position="158"/>
    </location>
</feature>
<feature type="compositionally biased region" description="Polar residues" evidence="1">
    <location>
        <begin position="424"/>
        <end position="445"/>
    </location>
</feature>
<organism evidence="2">
    <name type="scientific">Dichomitus squalens</name>
    <dbReference type="NCBI Taxonomy" id="114155"/>
    <lineage>
        <taxon>Eukaryota</taxon>
        <taxon>Fungi</taxon>
        <taxon>Dikarya</taxon>
        <taxon>Basidiomycota</taxon>
        <taxon>Agaricomycotina</taxon>
        <taxon>Agaricomycetes</taxon>
        <taxon>Polyporales</taxon>
        <taxon>Polyporaceae</taxon>
        <taxon>Dichomitus</taxon>
    </lineage>
</organism>
<feature type="compositionally biased region" description="Low complexity" evidence="1">
    <location>
        <begin position="137"/>
        <end position="158"/>
    </location>
</feature>
<gene>
    <name evidence="2" type="ORF">BD311DRAFT_811398</name>
</gene>
<protein>
    <submittedName>
        <fullName evidence="2">Uncharacterized protein</fullName>
    </submittedName>
</protein>
<sequence length="535" mass="56880">MSMSAVAAHPAYAPSAADRRYGHELAAHAHAHYDPATFFSYSQPSLNAVTASASALDATYNHPSSSYPWDASFQTSSSSSLANDPAAFAPSSHPASSGPSSLSNLSSTYADYSSHRPALASRSSAHYHIPHHPQPASPASTHSSTISSPTARSSYSSTSRGYSSLAAANASHSANSSAARLQHATWDSSCLYTIDPCDPVHTPLSPLSPLTSPPSTPIKTEDPDGGLVIEVSVPAQPVSGAMPEVPLRATHAVPEMKRMMYAFRLENFAMHDGIKSAAVQPGSGGIEVGPLKEQPVEIEWQVQLDAPLVADEEMDALRYPSVPRGQGKTAARPSTLYRQDTPVSPRQSGRGTYVSMGSASPASSLEYPSAVENDAWDASSGYGSVASTSARSGPPSTSSPSFPSVMTPAQSLNWDYQPGDASIPPSTYRRQPQPSGQRSLSRVSQTNGQYLLSGSSKVVYPQASQYNGYESSGYPRHTSSSRYGGDVYAASSAGSWYRECPIKPPVQASMLMLVLFQAREMRHPRLSPRTKRNFF</sequence>
<proteinExistence type="predicted"/>
<feature type="region of interest" description="Disordered" evidence="1">
    <location>
        <begin position="382"/>
        <end position="445"/>
    </location>
</feature>
<dbReference type="EMBL" id="ML143536">
    <property type="protein sequence ID" value="TBU22581.1"/>
    <property type="molecule type" value="Genomic_DNA"/>
</dbReference>
<dbReference type="Proteomes" id="UP000292957">
    <property type="component" value="Unassembled WGS sequence"/>
</dbReference>
<dbReference type="AlphaFoldDB" id="A0A4Q9MA46"/>
<feature type="compositionally biased region" description="Low complexity" evidence="1">
    <location>
        <begin position="387"/>
        <end position="408"/>
    </location>
</feature>
<evidence type="ECO:0000256" key="1">
    <source>
        <dbReference type="SAM" id="MobiDB-lite"/>
    </source>
</evidence>